<dbReference type="Pfam" id="PF13386">
    <property type="entry name" value="DsbD_2"/>
    <property type="match status" value="1"/>
</dbReference>
<dbReference type="Proteomes" id="UP000595362">
    <property type="component" value="Chromosome"/>
</dbReference>
<proteinExistence type="predicted"/>
<feature type="transmembrane region" description="Helical" evidence="1">
    <location>
        <begin position="12"/>
        <end position="39"/>
    </location>
</feature>
<reference evidence="3 4" key="1">
    <citation type="submission" date="2020-07" db="EMBL/GenBank/DDBJ databases">
        <title>Huge and variable diversity of episymbiotic CPR bacteria and DPANN archaea in groundwater ecosystems.</title>
        <authorList>
            <person name="He C.Y."/>
            <person name="Keren R."/>
            <person name="Whittaker M."/>
            <person name="Farag I.F."/>
            <person name="Doudna J."/>
            <person name="Cate J.H.D."/>
            <person name="Banfield J.F."/>
        </authorList>
    </citation>
    <scope>NUCLEOTIDE SEQUENCE [LARGE SCALE GENOMIC DNA]</scope>
    <source>
        <strain evidence="3">NC_groundwater_70_Ag_B-0.1um_54_66</strain>
    </source>
</reference>
<evidence type="ECO:0000256" key="1">
    <source>
        <dbReference type="SAM" id="Phobius"/>
    </source>
</evidence>
<keyword evidence="1" id="KW-1133">Transmembrane helix</keyword>
<sequence>MGLCLHDISAQAGLFSSLLLAGLAGGFTHCIPMCGPFVLAQHTDFKNEKSPIRRLSGTALLPYHLGRTTTYVILAILFSSLLNAALLFSPLKSLAAAILLLCAALIFMVNIIPALGQNFPYLAYIRLPIPQTALARLAAPFTSGQTLAHQYILGLLLGFMPCGLVIAALMTAIAIQSPLLSGLAMVFFGLGTIPALALASTGVRMIGHRWPQSLKHMRVLMLIISAGLLVGTAGHTLVSWS</sequence>
<organism evidence="3 4">
    <name type="scientific">Micavibrio aeruginosavorus</name>
    <dbReference type="NCBI Taxonomy" id="349221"/>
    <lineage>
        <taxon>Bacteria</taxon>
        <taxon>Pseudomonadati</taxon>
        <taxon>Bdellovibrionota</taxon>
        <taxon>Bdellovibrionia</taxon>
        <taxon>Bdellovibrionales</taxon>
        <taxon>Pseudobdellovibrionaceae</taxon>
        <taxon>Micavibrio</taxon>
    </lineage>
</organism>
<feature type="transmembrane region" description="Helical" evidence="1">
    <location>
        <begin position="151"/>
        <end position="173"/>
    </location>
</feature>
<feature type="transmembrane region" description="Helical" evidence="1">
    <location>
        <begin position="219"/>
        <end position="238"/>
    </location>
</feature>
<gene>
    <name evidence="3" type="ORF">HYS17_09730</name>
</gene>
<dbReference type="AlphaFoldDB" id="A0A7T5R1I2"/>
<dbReference type="PANTHER" id="PTHR42208">
    <property type="entry name" value="HEAVY METAL TRANSPORTER-RELATED"/>
    <property type="match status" value="1"/>
</dbReference>
<feature type="transmembrane region" description="Helical" evidence="1">
    <location>
        <begin position="179"/>
        <end position="199"/>
    </location>
</feature>
<evidence type="ECO:0000313" key="3">
    <source>
        <dbReference type="EMBL" id="QQG35772.1"/>
    </source>
</evidence>
<keyword evidence="1" id="KW-0812">Transmembrane</keyword>
<dbReference type="PANTHER" id="PTHR42208:SF1">
    <property type="entry name" value="HEAVY METAL TRANSPORTER"/>
    <property type="match status" value="1"/>
</dbReference>
<dbReference type="EMBL" id="CP066681">
    <property type="protein sequence ID" value="QQG35772.1"/>
    <property type="molecule type" value="Genomic_DNA"/>
</dbReference>
<name>A0A7T5R1I2_9BACT</name>
<protein>
    <submittedName>
        <fullName evidence="3">Sulfite exporter TauE/SafE family protein</fullName>
    </submittedName>
</protein>
<feature type="transmembrane region" description="Helical" evidence="1">
    <location>
        <begin position="95"/>
        <end position="115"/>
    </location>
</feature>
<feature type="domain" description="Urease accessory protein UreH-like transmembrane" evidence="2">
    <location>
        <begin position="18"/>
        <end position="226"/>
    </location>
</feature>
<accession>A0A7T5R1I2</accession>
<dbReference type="InterPro" id="IPR039447">
    <property type="entry name" value="UreH-like_TM_dom"/>
</dbReference>
<keyword evidence="1" id="KW-0472">Membrane</keyword>
<feature type="transmembrane region" description="Helical" evidence="1">
    <location>
        <begin position="70"/>
        <end position="88"/>
    </location>
</feature>
<evidence type="ECO:0000313" key="4">
    <source>
        <dbReference type="Proteomes" id="UP000595362"/>
    </source>
</evidence>
<evidence type="ECO:0000259" key="2">
    <source>
        <dbReference type="Pfam" id="PF13386"/>
    </source>
</evidence>